<keyword evidence="11" id="KW-1185">Reference proteome</keyword>
<name>A0AAE4BTK4_9BACT</name>
<evidence type="ECO:0000256" key="3">
    <source>
        <dbReference type="ARBA" id="ARBA00012572"/>
    </source>
</evidence>
<dbReference type="GO" id="GO:0000162">
    <property type="term" value="P:L-tryptophan biosynthetic process"/>
    <property type="evidence" value="ECO:0007669"/>
    <property type="project" value="UniProtKB-KW"/>
</dbReference>
<keyword evidence="6" id="KW-0822">Tryptophan biosynthesis</keyword>
<organism evidence="10 11">
    <name type="scientific">Aureibacter tunicatorum</name>
    <dbReference type="NCBI Taxonomy" id="866807"/>
    <lineage>
        <taxon>Bacteria</taxon>
        <taxon>Pseudomonadati</taxon>
        <taxon>Bacteroidota</taxon>
        <taxon>Cytophagia</taxon>
        <taxon>Cytophagales</taxon>
        <taxon>Persicobacteraceae</taxon>
        <taxon>Aureibacter</taxon>
    </lineage>
</organism>
<keyword evidence="8 10" id="KW-0413">Isomerase</keyword>
<dbReference type="AlphaFoldDB" id="A0AAE4BTK4"/>
<proteinExistence type="predicted"/>
<dbReference type="EMBL" id="JAVDQD010000003">
    <property type="protein sequence ID" value="MDR6239727.1"/>
    <property type="molecule type" value="Genomic_DNA"/>
</dbReference>
<evidence type="ECO:0000259" key="9">
    <source>
        <dbReference type="Pfam" id="PF00697"/>
    </source>
</evidence>
<dbReference type="EC" id="5.3.1.24" evidence="3"/>
<dbReference type="Pfam" id="PF00697">
    <property type="entry name" value="PRAI"/>
    <property type="match status" value="1"/>
</dbReference>
<reference evidence="10" key="1">
    <citation type="submission" date="2023-07" db="EMBL/GenBank/DDBJ databases">
        <title>Genomic Encyclopedia of Type Strains, Phase IV (KMG-IV): sequencing the most valuable type-strain genomes for metagenomic binning, comparative biology and taxonomic classification.</title>
        <authorList>
            <person name="Goeker M."/>
        </authorList>
    </citation>
    <scope>NUCLEOTIDE SEQUENCE</scope>
    <source>
        <strain evidence="10">DSM 26174</strain>
    </source>
</reference>
<dbReference type="SUPFAM" id="SSF51366">
    <property type="entry name" value="Ribulose-phoshate binding barrel"/>
    <property type="match status" value="1"/>
</dbReference>
<comment type="catalytic activity">
    <reaction evidence="1">
        <text>N-(5-phospho-beta-D-ribosyl)anthranilate = 1-(2-carboxyphenylamino)-1-deoxy-D-ribulose 5-phosphate</text>
        <dbReference type="Rhea" id="RHEA:21540"/>
        <dbReference type="ChEBI" id="CHEBI:18277"/>
        <dbReference type="ChEBI" id="CHEBI:58613"/>
        <dbReference type="EC" id="5.3.1.24"/>
    </reaction>
</comment>
<keyword evidence="7" id="KW-0057">Aromatic amino acid biosynthesis</keyword>
<comment type="pathway">
    <text evidence="2">Amino-acid biosynthesis; L-tryptophan biosynthesis; L-tryptophan from chorismate: step 3/5.</text>
</comment>
<evidence type="ECO:0000256" key="4">
    <source>
        <dbReference type="ARBA" id="ARBA00022272"/>
    </source>
</evidence>
<dbReference type="InterPro" id="IPR001240">
    <property type="entry name" value="PRAI_dom"/>
</dbReference>
<evidence type="ECO:0000256" key="6">
    <source>
        <dbReference type="ARBA" id="ARBA00022822"/>
    </source>
</evidence>
<dbReference type="PANTHER" id="PTHR42894">
    <property type="entry name" value="N-(5'-PHOSPHORIBOSYL)ANTHRANILATE ISOMERASE"/>
    <property type="match status" value="1"/>
</dbReference>
<evidence type="ECO:0000256" key="2">
    <source>
        <dbReference type="ARBA" id="ARBA00004664"/>
    </source>
</evidence>
<evidence type="ECO:0000313" key="10">
    <source>
        <dbReference type="EMBL" id="MDR6239727.1"/>
    </source>
</evidence>
<dbReference type="Gene3D" id="3.20.20.70">
    <property type="entry name" value="Aldolase class I"/>
    <property type="match status" value="1"/>
</dbReference>
<evidence type="ECO:0000256" key="5">
    <source>
        <dbReference type="ARBA" id="ARBA00022605"/>
    </source>
</evidence>
<gene>
    <name evidence="10" type="ORF">HNQ88_002775</name>
</gene>
<dbReference type="PANTHER" id="PTHR42894:SF1">
    <property type="entry name" value="N-(5'-PHOSPHORIBOSYL)ANTHRANILATE ISOMERASE"/>
    <property type="match status" value="1"/>
</dbReference>
<evidence type="ECO:0000256" key="1">
    <source>
        <dbReference type="ARBA" id="ARBA00001164"/>
    </source>
</evidence>
<evidence type="ECO:0000313" key="11">
    <source>
        <dbReference type="Proteomes" id="UP001185092"/>
    </source>
</evidence>
<accession>A0AAE4BTK4</accession>
<sequence>MALKKIVKISNVNNLSDARYCAGMLVDMIGFNVEATHSNYISPEDYKDIVEWLSGVKIVAEIENSDINAIEEILTKYDAQVVQVSDLNLAEEINERLRYEVLCKVSLDSLGDFDVLVESMEMAKPFTSLFIFESEKDELSDSLKEKVLSLANDFPILLGAGISADNVNELLDSTSLQGITLKGGEEIKPGFKDFDEMADILEAIEVEDWEK</sequence>
<evidence type="ECO:0000256" key="7">
    <source>
        <dbReference type="ARBA" id="ARBA00023141"/>
    </source>
</evidence>
<dbReference type="InterPro" id="IPR044643">
    <property type="entry name" value="TrpF_fam"/>
</dbReference>
<dbReference type="InterPro" id="IPR011060">
    <property type="entry name" value="RibuloseP-bd_barrel"/>
</dbReference>
<keyword evidence="5" id="KW-0028">Amino-acid biosynthesis</keyword>
<dbReference type="Proteomes" id="UP001185092">
    <property type="component" value="Unassembled WGS sequence"/>
</dbReference>
<dbReference type="InterPro" id="IPR013785">
    <property type="entry name" value="Aldolase_TIM"/>
</dbReference>
<dbReference type="RefSeq" id="WP_309939484.1">
    <property type="nucleotide sequence ID" value="NZ_AP025305.1"/>
</dbReference>
<feature type="domain" description="N-(5'phosphoribosyl) anthranilate isomerase (PRAI)" evidence="9">
    <location>
        <begin position="13"/>
        <end position="202"/>
    </location>
</feature>
<evidence type="ECO:0000256" key="8">
    <source>
        <dbReference type="ARBA" id="ARBA00023235"/>
    </source>
</evidence>
<protein>
    <recommendedName>
        <fullName evidence="4">N-(5'-phosphoribosyl)anthranilate isomerase</fullName>
        <ecNumber evidence="3">5.3.1.24</ecNumber>
    </recommendedName>
</protein>
<comment type="caution">
    <text evidence="10">The sequence shown here is derived from an EMBL/GenBank/DDBJ whole genome shotgun (WGS) entry which is preliminary data.</text>
</comment>
<dbReference type="GO" id="GO:0004640">
    <property type="term" value="F:phosphoribosylanthranilate isomerase activity"/>
    <property type="evidence" value="ECO:0007669"/>
    <property type="project" value="UniProtKB-EC"/>
</dbReference>